<proteinExistence type="predicted"/>
<keyword evidence="1" id="KW-1133">Transmembrane helix</keyword>
<dbReference type="OrthoDB" id="271552at2157"/>
<feature type="transmembrane region" description="Helical" evidence="1">
    <location>
        <begin position="26"/>
        <end position="50"/>
    </location>
</feature>
<dbReference type="InterPro" id="IPR058369">
    <property type="entry name" value="DUF8056"/>
</dbReference>
<dbReference type="AlphaFoldDB" id="A0A8J8PCE3"/>
<keyword evidence="1" id="KW-0812">Transmembrane</keyword>
<dbReference type="Pfam" id="PF26243">
    <property type="entry name" value="DUF8056"/>
    <property type="match status" value="1"/>
</dbReference>
<evidence type="ECO:0000313" key="4">
    <source>
        <dbReference type="Proteomes" id="UP000705823"/>
    </source>
</evidence>
<dbReference type="RefSeq" id="WP_142979814.1">
    <property type="nucleotide sequence ID" value="NZ_RKLU01000003.1"/>
</dbReference>
<comment type="caution">
    <text evidence="3">The sequence shown here is derived from an EMBL/GenBank/DDBJ whole genome shotgun (WGS) entry which is preliminary data.</text>
</comment>
<organism evidence="3 4">
    <name type="scientific">Halonotius terrestris</name>
    <dbReference type="NCBI Taxonomy" id="2487750"/>
    <lineage>
        <taxon>Archaea</taxon>
        <taxon>Methanobacteriati</taxon>
        <taxon>Methanobacteriota</taxon>
        <taxon>Stenosarchaea group</taxon>
        <taxon>Halobacteria</taxon>
        <taxon>Halobacteriales</taxon>
        <taxon>Haloferacaceae</taxon>
        <taxon>Halonotius</taxon>
    </lineage>
</organism>
<reference evidence="3" key="1">
    <citation type="submission" date="2019-02" db="EMBL/GenBank/DDBJ databases">
        <title>Halonotius sp. a new haloarchaeum isolated from saline soil.</title>
        <authorList>
            <person name="Duran-Viseras A."/>
            <person name="Sanchez-Porro C."/>
            <person name="Ventosa A."/>
        </authorList>
    </citation>
    <scope>NUCLEOTIDE SEQUENCE</scope>
    <source>
        <strain evidence="3">F15B</strain>
    </source>
</reference>
<dbReference type="Proteomes" id="UP000705823">
    <property type="component" value="Unassembled WGS sequence"/>
</dbReference>
<evidence type="ECO:0000313" key="3">
    <source>
        <dbReference type="EMBL" id="TQQ81253.1"/>
    </source>
</evidence>
<evidence type="ECO:0000256" key="1">
    <source>
        <dbReference type="SAM" id="Phobius"/>
    </source>
</evidence>
<sequence>MAEAYRGVIGAFPYAFRHGDSLFFRLYVVIGTLAAAFVGGLFTFALIVWIGETASAPGGSLTLSRTFIAVLGLFAAGPLLAPTLLVARKHRKGLSYHPRYDTIMAALGFAFLLSLYLAAIISMPESFTLDGETVTRPPPSGLFAPIIAVLYAIPQVGALAPPAGSMGLIAAAHYLLSR</sequence>
<evidence type="ECO:0000259" key="2">
    <source>
        <dbReference type="Pfam" id="PF26243"/>
    </source>
</evidence>
<feature type="transmembrane region" description="Helical" evidence="1">
    <location>
        <begin position="62"/>
        <end position="81"/>
    </location>
</feature>
<gene>
    <name evidence="3" type="ORF">EGH24_08980</name>
</gene>
<protein>
    <recommendedName>
        <fullName evidence="2">DUF8056 domain-containing protein</fullName>
    </recommendedName>
</protein>
<feature type="transmembrane region" description="Helical" evidence="1">
    <location>
        <begin position="143"/>
        <end position="176"/>
    </location>
</feature>
<keyword evidence="1" id="KW-0472">Membrane</keyword>
<dbReference type="EMBL" id="RKLU01000003">
    <property type="protein sequence ID" value="TQQ81253.1"/>
    <property type="molecule type" value="Genomic_DNA"/>
</dbReference>
<keyword evidence="4" id="KW-1185">Reference proteome</keyword>
<feature type="transmembrane region" description="Helical" evidence="1">
    <location>
        <begin position="102"/>
        <end position="123"/>
    </location>
</feature>
<name>A0A8J8PCE3_9EURY</name>
<accession>A0A8J8PCE3</accession>
<feature type="domain" description="DUF8056" evidence="2">
    <location>
        <begin position="1"/>
        <end position="176"/>
    </location>
</feature>